<keyword evidence="4" id="KW-1185">Reference proteome</keyword>
<evidence type="ECO:0000313" key="2">
    <source>
        <dbReference type="EMBL" id="KFB45199.1"/>
    </source>
</evidence>
<dbReference type="VEuPathDB" id="VectorBase:ASIC013162"/>
<proteinExistence type="predicted"/>
<evidence type="ECO:0000313" key="3">
    <source>
        <dbReference type="EnsemblMetazoa" id="ASIC013162-PA"/>
    </source>
</evidence>
<dbReference type="EnsemblMetazoa" id="ASIC013162-RA">
    <property type="protein sequence ID" value="ASIC013162-PA"/>
    <property type="gene ID" value="ASIC013162"/>
</dbReference>
<accession>A0A084W4Q5</accession>
<reference evidence="2 4" key="1">
    <citation type="journal article" date="2014" name="BMC Genomics">
        <title>Genome sequence of Anopheles sinensis provides insight into genetics basis of mosquito competence for malaria parasites.</title>
        <authorList>
            <person name="Zhou D."/>
            <person name="Zhang D."/>
            <person name="Ding G."/>
            <person name="Shi L."/>
            <person name="Hou Q."/>
            <person name="Ye Y."/>
            <person name="Xu Y."/>
            <person name="Zhou H."/>
            <person name="Xiong C."/>
            <person name="Li S."/>
            <person name="Yu J."/>
            <person name="Hong S."/>
            <person name="Yu X."/>
            <person name="Zou P."/>
            <person name="Chen C."/>
            <person name="Chang X."/>
            <person name="Wang W."/>
            <person name="Lv Y."/>
            <person name="Sun Y."/>
            <person name="Ma L."/>
            <person name="Shen B."/>
            <person name="Zhu C."/>
        </authorList>
    </citation>
    <scope>NUCLEOTIDE SEQUENCE [LARGE SCALE GENOMIC DNA]</scope>
</reference>
<organism evidence="2">
    <name type="scientific">Anopheles sinensis</name>
    <name type="common">Mosquito</name>
    <dbReference type="NCBI Taxonomy" id="74873"/>
    <lineage>
        <taxon>Eukaryota</taxon>
        <taxon>Metazoa</taxon>
        <taxon>Ecdysozoa</taxon>
        <taxon>Arthropoda</taxon>
        <taxon>Hexapoda</taxon>
        <taxon>Insecta</taxon>
        <taxon>Pterygota</taxon>
        <taxon>Neoptera</taxon>
        <taxon>Endopterygota</taxon>
        <taxon>Diptera</taxon>
        <taxon>Nematocera</taxon>
        <taxon>Culicoidea</taxon>
        <taxon>Culicidae</taxon>
        <taxon>Anophelinae</taxon>
        <taxon>Anopheles</taxon>
    </lineage>
</organism>
<feature type="region of interest" description="Disordered" evidence="1">
    <location>
        <begin position="1"/>
        <end position="20"/>
    </location>
</feature>
<evidence type="ECO:0000313" key="4">
    <source>
        <dbReference type="Proteomes" id="UP000030765"/>
    </source>
</evidence>
<dbReference type="Proteomes" id="UP000030765">
    <property type="component" value="Unassembled WGS sequence"/>
</dbReference>
<reference evidence="3" key="2">
    <citation type="submission" date="2020-05" db="UniProtKB">
        <authorList>
            <consortium name="EnsemblMetazoa"/>
        </authorList>
    </citation>
    <scope>IDENTIFICATION</scope>
</reference>
<gene>
    <name evidence="2" type="ORF">ZHAS_00013162</name>
</gene>
<name>A0A084W4Q5_ANOSI</name>
<evidence type="ECO:0000256" key="1">
    <source>
        <dbReference type="SAM" id="MobiDB-lite"/>
    </source>
</evidence>
<sequence length="77" mass="8632">MQLEHPLHQTGDFKSPQSVRHVPKAGISSDSLMCRDHMEVSGFGLEDSLVWYGLKNAAAFWTMCSPRPQTLRKSGMI</sequence>
<protein>
    <submittedName>
        <fullName evidence="2 3">Uncharacterized protein</fullName>
    </submittedName>
</protein>
<dbReference type="EMBL" id="ATLV01020368">
    <property type="status" value="NOT_ANNOTATED_CDS"/>
    <property type="molecule type" value="Genomic_DNA"/>
</dbReference>
<dbReference type="AlphaFoldDB" id="A0A084W4Q5"/>
<dbReference type="EMBL" id="KE525299">
    <property type="protein sequence ID" value="KFB45199.1"/>
    <property type="molecule type" value="Genomic_DNA"/>
</dbReference>